<gene>
    <name evidence="1" type="ORF">SOP96_09795</name>
</gene>
<keyword evidence="2" id="KW-1185">Reference proteome</keyword>
<organism evidence="1 2">
    <name type="scientific">Chryseobacterium salviniae</name>
    <dbReference type="NCBI Taxonomy" id="3101750"/>
    <lineage>
        <taxon>Bacteria</taxon>
        <taxon>Pseudomonadati</taxon>
        <taxon>Bacteroidota</taxon>
        <taxon>Flavobacteriia</taxon>
        <taxon>Flavobacteriales</taxon>
        <taxon>Weeksellaceae</taxon>
        <taxon>Chryseobacterium group</taxon>
        <taxon>Chryseobacterium</taxon>
    </lineage>
</organism>
<proteinExistence type="predicted"/>
<dbReference type="RefSeq" id="WP_326320799.1">
    <property type="nucleotide sequence ID" value="NZ_JAYLAA010000037.1"/>
</dbReference>
<protein>
    <submittedName>
        <fullName evidence="1">Uncharacterized protein</fullName>
    </submittedName>
</protein>
<sequence length="56" mass="6472">MKSIISSTARGTISWHKDCSQISAHKLNNIIMKKVKRTFSSFLEYIRKAIFVEDVI</sequence>
<dbReference type="EMBL" id="JAYLAA010000037">
    <property type="protein sequence ID" value="MEC3876004.1"/>
    <property type="molecule type" value="Genomic_DNA"/>
</dbReference>
<name>A0ABU6HSF0_9FLAO</name>
<evidence type="ECO:0000313" key="2">
    <source>
        <dbReference type="Proteomes" id="UP001348397"/>
    </source>
</evidence>
<evidence type="ECO:0000313" key="1">
    <source>
        <dbReference type="EMBL" id="MEC3876004.1"/>
    </source>
</evidence>
<accession>A0ABU6HSF0</accession>
<dbReference type="Proteomes" id="UP001348397">
    <property type="component" value="Unassembled WGS sequence"/>
</dbReference>
<reference evidence="1 2" key="1">
    <citation type="submission" date="2024-01" db="EMBL/GenBank/DDBJ databases">
        <title>Chryseobacterium sp. T9W2-O.</title>
        <authorList>
            <person name="Maltman C."/>
        </authorList>
    </citation>
    <scope>NUCLEOTIDE SEQUENCE [LARGE SCALE GENOMIC DNA]</scope>
    <source>
        <strain evidence="1 2">T9W2-O</strain>
    </source>
</reference>
<comment type="caution">
    <text evidence="1">The sequence shown here is derived from an EMBL/GenBank/DDBJ whole genome shotgun (WGS) entry which is preliminary data.</text>
</comment>